<proteinExistence type="predicted"/>
<feature type="domain" description="Nudix hydrolase" evidence="2">
    <location>
        <begin position="3"/>
        <end position="83"/>
    </location>
</feature>
<keyword evidence="4" id="KW-1185">Reference proteome</keyword>
<dbReference type="Proteomes" id="UP000749646">
    <property type="component" value="Unassembled WGS sequence"/>
</dbReference>
<dbReference type="InterPro" id="IPR015797">
    <property type="entry name" value="NUDIX_hydrolase-like_dom_sf"/>
</dbReference>
<evidence type="ECO:0000313" key="4">
    <source>
        <dbReference type="Proteomes" id="UP000749646"/>
    </source>
</evidence>
<accession>A0A9P6JDG8</accession>
<organism evidence="3 4">
    <name type="scientific">Modicella reniformis</name>
    <dbReference type="NCBI Taxonomy" id="1440133"/>
    <lineage>
        <taxon>Eukaryota</taxon>
        <taxon>Fungi</taxon>
        <taxon>Fungi incertae sedis</taxon>
        <taxon>Mucoromycota</taxon>
        <taxon>Mortierellomycotina</taxon>
        <taxon>Mortierellomycetes</taxon>
        <taxon>Mortierellales</taxon>
        <taxon>Mortierellaceae</taxon>
        <taxon>Modicella</taxon>
    </lineage>
</organism>
<name>A0A9P6JDG8_9FUNG</name>
<keyword evidence="1" id="KW-0378">Hydrolase</keyword>
<evidence type="ECO:0000313" key="3">
    <source>
        <dbReference type="EMBL" id="KAF9965773.1"/>
    </source>
</evidence>
<dbReference type="AlphaFoldDB" id="A0A9P6JDG8"/>
<dbReference type="GO" id="GO:0004081">
    <property type="term" value="F:bis(5'-nucleosyl)-tetraphosphatase (asymmetrical) activity"/>
    <property type="evidence" value="ECO:0007669"/>
    <property type="project" value="TreeGrafter"/>
</dbReference>
<evidence type="ECO:0000256" key="1">
    <source>
        <dbReference type="ARBA" id="ARBA00022801"/>
    </source>
</evidence>
<dbReference type="OrthoDB" id="410307at2759"/>
<sequence length="83" mass="9476">MDKSLHVTGILIYRHQRNSTEILLANDSFNHKRHWAGPKGRVIGDEDELKAALRETLEITGLSVKDLRVEESFRAEIKYLSGT</sequence>
<evidence type="ECO:0000259" key="2">
    <source>
        <dbReference type="PROSITE" id="PS51462"/>
    </source>
</evidence>
<dbReference type="PANTHER" id="PTHR21340">
    <property type="entry name" value="DIADENOSINE 5,5-P1,P4-TETRAPHOSPHATE PYROPHOSPHOHYDROLASE MUTT"/>
    <property type="match status" value="1"/>
</dbReference>
<protein>
    <recommendedName>
        <fullName evidence="2">Nudix hydrolase domain-containing protein</fullName>
    </recommendedName>
</protein>
<dbReference type="PANTHER" id="PTHR21340:SF0">
    <property type="entry name" value="BIS(5'-NUCLEOSYL)-TETRAPHOSPHATASE [ASYMMETRICAL]"/>
    <property type="match status" value="1"/>
</dbReference>
<reference evidence="3" key="1">
    <citation type="journal article" date="2020" name="Fungal Divers.">
        <title>Resolving the Mortierellaceae phylogeny through synthesis of multi-gene phylogenetics and phylogenomics.</title>
        <authorList>
            <person name="Vandepol N."/>
            <person name="Liber J."/>
            <person name="Desiro A."/>
            <person name="Na H."/>
            <person name="Kennedy M."/>
            <person name="Barry K."/>
            <person name="Grigoriev I.V."/>
            <person name="Miller A.N."/>
            <person name="O'Donnell K."/>
            <person name="Stajich J.E."/>
            <person name="Bonito G."/>
        </authorList>
    </citation>
    <scope>NUCLEOTIDE SEQUENCE</scope>
    <source>
        <strain evidence="3">MES-2147</strain>
    </source>
</reference>
<dbReference type="GO" id="GO:0006754">
    <property type="term" value="P:ATP biosynthetic process"/>
    <property type="evidence" value="ECO:0007669"/>
    <property type="project" value="TreeGrafter"/>
</dbReference>
<dbReference type="InterPro" id="IPR000086">
    <property type="entry name" value="NUDIX_hydrolase_dom"/>
</dbReference>
<dbReference type="Pfam" id="PF00293">
    <property type="entry name" value="NUDIX"/>
    <property type="match status" value="1"/>
</dbReference>
<dbReference type="SUPFAM" id="SSF55811">
    <property type="entry name" value="Nudix"/>
    <property type="match status" value="1"/>
</dbReference>
<dbReference type="InterPro" id="IPR051325">
    <property type="entry name" value="Nudix_hydrolase_domain"/>
</dbReference>
<gene>
    <name evidence="3" type="ORF">BGZ65_000628</name>
</gene>
<comment type="caution">
    <text evidence="3">The sequence shown here is derived from an EMBL/GenBank/DDBJ whole genome shotgun (WGS) entry which is preliminary data.</text>
</comment>
<dbReference type="EMBL" id="JAAAHW010005880">
    <property type="protein sequence ID" value="KAF9965773.1"/>
    <property type="molecule type" value="Genomic_DNA"/>
</dbReference>
<dbReference type="Gene3D" id="3.90.79.10">
    <property type="entry name" value="Nucleoside Triphosphate Pyrophosphohydrolase"/>
    <property type="match status" value="1"/>
</dbReference>
<dbReference type="PROSITE" id="PS51462">
    <property type="entry name" value="NUDIX"/>
    <property type="match status" value="1"/>
</dbReference>
<dbReference type="GO" id="GO:0006167">
    <property type="term" value="P:AMP biosynthetic process"/>
    <property type="evidence" value="ECO:0007669"/>
    <property type="project" value="TreeGrafter"/>
</dbReference>
<feature type="non-terminal residue" evidence="3">
    <location>
        <position position="83"/>
    </location>
</feature>